<dbReference type="RefSeq" id="WP_235310379.1">
    <property type="nucleotide sequence ID" value="NZ_JAKGAS010000001.1"/>
</dbReference>
<dbReference type="Gene3D" id="2.40.50.140">
    <property type="entry name" value="Nucleic acid-binding proteins"/>
    <property type="match status" value="1"/>
</dbReference>
<dbReference type="PIRSF" id="PIRSF012524">
    <property type="entry name" value="YitL_S1"/>
    <property type="match status" value="1"/>
</dbReference>
<dbReference type="EMBL" id="JAKGAS010000001">
    <property type="protein sequence ID" value="MCF2946860.1"/>
    <property type="molecule type" value="Genomic_DNA"/>
</dbReference>
<dbReference type="Gene3D" id="1.10.10.10">
    <property type="entry name" value="Winged helix-like DNA-binding domain superfamily/Winged helix DNA-binding domain"/>
    <property type="match status" value="1"/>
</dbReference>
<dbReference type="InterPro" id="IPR012340">
    <property type="entry name" value="NA-bd_OB-fold"/>
</dbReference>
<gene>
    <name evidence="4" type="ORF">L0668_01985</name>
</gene>
<reference evidence="4 5" key="1">
    <citation type="submission" date="2022-01" db="EMBL/GenBank/DDBJ databases">
        <title>Paraglaciecola sp. G1-23.</title>
        <authorList>
            <person name="Jin M.S."/>
            <person name="Han D.M."/>
            <person name="Kim H.M."/>
            <person name="Jeon C.O."/>
        </authorList>
    </citation>
    <scope>NUCLEOTIDE SEQUENCE [LARGE SCALE GENOMIC DNA]</scope>
    <source>
        <strain evidence="4 5">G1-23</strain>
    </source>
</reference>
<dbReference type="InterPro" id="IPR039566">
    <property type="entry name" value="CvfB_S1_st"/>
</dbReference>
<dbReference type="InterPro" id="IPR014464">
    <property type="entry name" value="CvfB_fam"/>
</dbReference>
<evidence type="ECO:0000313" key="5">
    <source>
        <dbReference type="Proteomes" id="UP001521137"/>
    </source>
</evidence>
<dbReference type="InterPro" id="IPR036388">
    <property type="entry name" value="WH-like_DNA-bd_sf"/>
</dbReference>
<feature type="domain" description="Conserved virulence factor B first S1" evidence="2">
    <location>
        <begin position="4"/>
        <end position="64"/>
    </location>
</feature>
<feature type="domain" description="Conserved virulence factor B-like winged helix" evidence="3">
    <location>
        <begin position="222"/>
        <end position="279"/>
    </location>
</feature>
<accession>A0ABS9D380</accession>
<comment type="caution">
    <text evidence="4">The sequence shown here is derived from an EMBL/GenBank/DDBJ whole genome shotgun (WGS) entry which is preliminary data.</text>
</comment>
<evidence type="ECO:0000259" key="3">
    <source>
        <dbReference type="Pfam" id="PF17783"/>
    </source>
</evidence>
<dbReference type="Pfam" id="PF13509">
    <property type="entry name" value="S1_2"/>
    <property type="match status" value="1"/>
</dbReference>
<comment type="similarity">
    <text evidence="1">Belongs to the CvfB family.</text>
</comment>
<dbReference type="Proteomes" id="UP001521137">
    <property type="component" value="Unassembled WGS sequence"/>
</dbReference>
<name>A0ABS9D380_9ALTE</name>
<dbReference type="Pfam" id="PF17783">
    <property type="entry name" value="WHD_CvfB"/>
    <property type="match status" value="1"/>
</dbReference>
<evidence type="ECO:0000313" key="4">
    <source>
        <dbReference type="EMBL" id="MCF2946860.1"/>
    </source>
</evidence>
<evidence type="ECO:0000259" key="2">
    <source>
        <dbReference type="Pfam" id="PF13509"/>
    </source>
</evidence>
<dbReference type="PANTHER" id="PTHR37296">
    <property type="entry name" value="CONSERVED VIRULENCE FACTOR B"/>
    <property type="match status" value="1"/>
</dbReference>
<dbReference type="InterPro" id="IPR040764">
    <property type="entry name" value="CvfB_WH"/>
</dbReference>
<organism evidence="4 5">
    <name type="scientific">Paraglaciecola algarum</name>
    <dbReference type="NCBI Taxonomy" id="3050085"/>
    <lineage>
        <taxon>Bacteria</taxon>
        <taxon>Pseudomonadati</taxon>
        <taxon>Pseudomonadota</taxon>
        <taxon>Gammaproteobacteria</taxon>
        <taxon>Alteromonadales</taxon>
        <taxon>Alteromonadaceae</taxon>
        <taxon>Paraglaciecola</taxon>
    </lineage>
</organism>
<sequence>MLQVGMFHSLEVVNEVPFGFYLDGKDKGEILLPTKSAPLGCKLGDQVNAFIYHDSDDRIIATTKRPKVLVDHCAYLKVVSVSKVGVFMDWGLEKDLLVPFSEQTYPMSEGLSYVVYVFCDEETGRLAASTRLSDFLYEESSDEGGTFEPRQEVELLICAKTDMGYKAIINGSHLGLLFRDEVFKPIKIGHSMKGFIKSIREDGKINLCFQFHDPTARNTLEEQIIEDLIAHDGLSTLTDKSSADEISKRFNVSKNAYKKALGSLYRQKRILLDKTKVTLVKKSD</sequence>
<evidence type="ECO:0000256" key="1">
    <source>
        <dbReference type="PIRNR" id="PIRNR012524"/>
    </source>
</evidence>
<protein>
    <submittedName>
        <fullName evidence="4">S1-like domain-containing RNA-binding protein</fullName>
    </submittedName>
</protein>
<proteinExistence type="inferred from homology"/>
<dbReference type="PANTHER" id="PTHR37296:SF1">
    <property type="entry name" value="CONSERVED VIRULENCE FACTOR B"/>
    <property type="match status" value="1"/>
</dbReference>
<keyword evidence="5" id="KW-1185">Reference proteome</keyword>